<dbReference type="STRING" id="402881.Plav_2635"/>
<gene>
    <name evidence="1" type="ordered locus">Plav_2635</name>
</gene>
<dbReference type="KEGG" id="pla:Plav_2635"/>
<dbReference type="HOGENOM" id="CLU_097039_0_1_5"/>
<dbReference type="RefSeq" id="WP_012111555.1">
    <property type="nucleotide sequence ID" value="NC_009719.1"/>
</dbReference>
<protein>
    <recommendedName>
        <fullName evidence="3">DUF192 domain-containing protein</fullName>
    </recommendedName>
</protein>
<keyword evidence="2" id="KW-1185">Reference proteome</keyword>
<dbReference type="OrthoDB" id="9808290at2"/>
<dbReference type="Gene3D" id="2.60.120.1140">
    <property type="entry name" value="Protein of unknown function DUF192"/>
    <property type="match status" value="1"/>
</dbReference>
<evidence type="ECO:0000313" key="1">
    <source>
        <dbReference type="EMBL" id="ABS64243.1"/>
    </source>
</evidence>
<dbReference type="InterPro" id="IPR038695">
    <property type="entry name" value="Saro_0823-like_sf"/>
</dbReference>
<dbReference type="PROSITE" id="PS51257">
    <property type="entry name" value="PROKAR_LIPOPROTEIN"/>
    <property type="match status" value="1"/>
</dbReference>
<dbReference type="AlphaFoldDB" id="A7HWG0"/>
<name>A7HWG0_PARL1</name>
<dbReference type="Pfam" id="PF02643">
    <property type="entry name" value="DUF192"/>
    <property type="match status" value="1"/>
</dbReference>
<dbReference type="PANTHER" id="PTHR37953">
    <property type="entry name" value="UPF0127 PROTEIN MJ1496"/>
    <property type="match status" value="1"/>
</dbReference>
<accession>A7HWG0</accession>
<evidence type="ECO:0008006" key="3">
    <source>
        <dbReference type="Google" id="ProtNLM"/>
    </source>
</evidence>
<sequence length="157" mass="17413">MRIYAFLMVLGAVLVSSGCTEKPGQDANLTIETAGGEVHEFIVELAVDDEEQQRGLMFREKLADERGMLFFYPRCDTAQFWMKNTYIPLDMIFIEADGRISGIERNTEPETLAIYRSAGPVNGVLEINGGLTQRLGIAEGDYVRHPWFGEGGKATCG</sequence>
<proteinExistence type="predicted"/>
<dbReference type="Proteomes" id="UP000006377">
    <property type="component" value="Chromosome"/>
</dbReference>
<dbReference type="EMBL" id="CP000774">
    <property type="protein sequence ID" value="ABS64243.1"/>
    <property type="molecule type" value="Genomic_DNA"/>
</dbReference>
<dbReference type="eggNOG" id="COG1430">
    <property type="taxonomic scope" value="Bacteria"/>
</dbReference>
<evidence type="ECO:0000313" key="2">
    <source>
        <dbReference type="Proteomes" id="UP000006377"/>
    </source>
</evidence>
<dbReference type="InterPro" id="IPR003795">
    <property type="entry name" value="DUF192"/>
</dbReference>
<dbReference type="PANTHER" id="PTHR37953:SF1">
    <property type="entry name" value="UPF0127 PROTEIN MJ1496"/>
    <property type="match status" value="1"/>
</dbReference>
<reference evidence="1 2" key="1">
    <citation type="journal article" date="2011" name="Stand. Genomic Sci.">
        <title>Complete genome sequence of Parvibaculum lavamentivorans type strain (DS-1(T)).</title>
        <authorList>
            <person name="Schleheck D."/>
            <person name="Weiss M."/>
            <person name="Pitluck S."/>
            <person name="Bruce D."/>
            <person name="Land M.L."/>
            <person name="Han S."/>
            <person name="Saunders E."/>
            <person name="Tapia R."/>
            <person name="Detter C."/>
            <person name="Brettin T."/>
            <person name="Han J."/>
            <person name="Woyke T."/>
            <person name="Goodwin L."/>
            <person name="Pennacchio L."/>
            <person name="Nolan M."/>
            <person name="Cook A.M."/>
            <person name="Kjelleberg S."/>
            <person name="Thomas T."/>
        </authorList>
    </citation>
    <scope>NUCLEOTIDE SEQUENCE [LARGE SCALE GENOMIC DNA]</scope>
    <source>
        <strain evidence="2">DS-1 / DSM 13023 / NCIMB 13966</strain>
    </source>
</reference>
<organism evidence="1 2">
    <name type="scientific">Parvibaculum lavamentivorans (strain DS-1 / DSM 13023 / NCIMB 13966)</name>
    <dbReference type="NCBI Taxonomy" id="402881"/>
    <lineage>
        <taxon>Bacteria</taxon>
        <taxon>Pseudomonadati</taxon>
        <taxon>Pseudomonadota</taxon>
        <taxon>Alphaproteobacteria</taxon>
        <taxon>Hyphomicrobiales</taxon>
        <taxon>Parvibaculaceae</taxon>
        <taxon>Parvibaculum</taxon>
    </lineage>
</organism>